<accession>A0A8U7NCP4</accession>
<name>A0A8C3DHG3_CORMO</name>
<sequence>GPHLPSVARRWHRAPALAPVGMMPRGPRRSRLGSAGMGASKALCRGGAVPAGLSRAQLAAMAGWLARALLPGRALPAAPGPCPHRGCGEVAALRAMGFSQEQARRLLALQPRLGPEHREAAAAQLLLLGLSTEAALALLERSPALLRLPTERLRERAEELRRLGLDGGRLLRAVSRCPQLFHVPRKRLEAAVRLLRERCLFTAEQLREVLGTCPTVLLEEPRTLHHQFQYAYFRMGVQQKEMVKARLFQMPFAELRNRHVFLERRGLYETPHKGQTQTSNPKLKDILQLPEKDFLASLAHSTPEEYEVFKKLLAREDEEKEEEDVDALHTEDSEDLDSDESKTTRE</sequence>
<dbReference type="SMART" id="SM00733">
    <property type="entry name" value="Mterf"/>
    <property type="match status" value="3"/>
</dbReference>
<keyword evidence="5" id="KW-1185">Reference proteome</keyword>
<dbReference type="InterPro" id="IPR038538">
    <property type="entry name" value="MTERF_sf"/>
</dbReference>
<gene>
    <name evidence="4" type="primary">MTERF4</name>
</gene>
<evidence type="ECO:0000256" key="2">
    <source>
        <dbReference type="ARBA" id="ARBA00022946"/>
    </source>
</evidence>
<proteinExistence type="inferred from homology"/>
<reference evidence="4" key="3">
    <citation type="submission" date="2025-09" db="UniProtKB">
        <authorList>
            <consortium name="Ensembl"/>
        </authorList>
    </citation>
    <scope>IDENTIFICATION</scope>
</reference>
<dbReference type="Gene3D" id="1.25.70.10">
    <property type="entry name" value="Transcription termination factor 3, mitochondrial"/>
    <property type="match status" value="1"/>
</dbReference>
<protein>
    <submittedName>
        <fullName evidence="4">Mitochondrial transcription termination factor 4</fullName>
    </submittedName>
</protein>
<reference evidence="5" key="1">
    <citation type="submission" date="2019-10" db="EMBL/GenBank/DDBJ databases">
        <title>Corvus moneduloides (New Caledonian crow) genome, bCorMon1, primary haplotype.</title>
        <authorList>
            <person name="Rutz C."/>
            <person name="Fungtammasan C."/>
            <person name="Mountcastle J."/>
            <person name="Formenti G."/>
            <person name="Chow W."/>
            <person name="Howe K."/>
            <person name="Steele M.P."/>
            <person name="Fernandes J."/>
            <person name="Gilbert M.T.P."/>
            <person name="Fedrigo O."/>
            <person name="Jarvis E.D."/>
            <person name="Gemmell N."/>
        </authorList>
    </citation>
    <scope>NUCLEOTIDE SEQUENCE [LARGE SCALE GENOMIC DNA]</scope>
</reference>
<evidence type="ECO:0000313" key="4">
    <source>
        <dbReference type="Ensembl" id="ENSCMUP00000005153.2"/>
    </source>
</evidence>
<dbReference type="GO" id="GO:0003676">
    <property type="term" value="F:nucleic acid binding"/>
    <property type="evidence" value="ECO:0007669"/>
    <property type="project" value="InterPro"/>
</dbReference>
<comment type="similarity">
    <text evidence="1">Belongs to the mTERF family.</text>
</comment>
<feature type="region of interest" description="Disordered" evidence="3">
    <location>
        <begin position="317"/>
        <end position="346"/>
    </location>
</feature>
<evidence type="ECO:0000256" key="3">
    <source>
        <dbReference type="SAM" id="MobiDB-lite"/>
    </source>
</evidence>
<dbReference type="OMA" id="CWRSCQF"/>
<dbReference type="InterPro" id="IPR003690">
    <property type="entry name" value="MTERF"/>
</dbReference>
<dbReference type="Proteomes" id="UP000694553">
    <property type="component" value="Unassembled WGS sequence"/>
</dbReference>
<reference evidence="4" key="2">
    <citation type="submission" date="2025-08" db="UniProtKB">
        <authorList>
            <consortium name="Ensembl"/>
        </authorList>
    </citation>
    <scope>IDENTIFICATION</scope>
</reference>
<evidence type="ECO:0000313" key="5">
    <source>
        <dbReference type="Proteomes" id="UP000694553"/>
    </source>
</evidence>
<organism evidence="4 5">
    <name type="scientific">Corvus moneduloides</name>
    <name type="common">New Caledonian crow</name>
    <dbReference type="NCBI Taxonomy" id="1196302"/>
    <lineage>
        <taxon>Eukaryota</taxon>
        <taxon>Metazoa</taxon>
        <taxon>Chordata</taxon>
        <taxon>Craniata</taxon>
        <taxon>Vertebrata</taxon>
        <taxon>Euteleostomi</taxon>
        <taxon>Archelosauria</taxon>
        <taxon>Archosauria</taxon>
        <taxon>Dinosauria</taxon>
        <taxon>Saurischia</taxon>
        <taxon>Theropoda</taxon>
        <taxon>Coelurosauria</taxon>
        <taxon>Aves</taxon>
        <taxon>Neognathae</taxon>
        <taxon>Neoaves</taxon>
        <taxon>Telluraves</taxon>
        <taxon>Australaves</taxon>
        <taxon>Passeriformes</taxon>
        <taxon>Corvoidea</taxon>
        <taxon>Corvidae</taxon>
        <taxon>Corvus</taxon>
    </lineage>
</organism>
<dbReference type="Ensembl" id="ENSCMUT00000005558.2">
    <property type="protein sequence ID" value="ENSCMUP00000005153.2"/>
    <property type="gene ID" value="ENSCMUG00000003459.2"/>
</dbReference>
<evidence type="ECO:0000256" key="1">
    <source>
        <dbReference type="ARBA" id="ARBA00007692"/>
    </source>
</evidence>
<dbReference type="AlphaFoldDB" id="A0A8C3DHG3"/>
<dbReference type="Pfam" id="PF02536">
    <property type="entry name" value="mTERF"/>
    <property type="match status" value="1"/>
</dbReference>
<accession>A0A8C3DHG3</accession>
<keyword evidence="2" id="KW-0809">Transit peptide</keyword>